<dbReference type="Gene3D" id="1.10.3130.20">
    <property type="entry name" value="Phycobilisome linker domain"/>
    <property type="match status" value="1"/>
</dbReference>
<dbReference type="InterPro" id="IPR014755">
    <property type="entry name" value="Cu-Rt/internalin_Ig-like"/>
</dbReference>
<dbReference type="OrthoDB" id="8689919at2"/>
<evidence type="ECO:0000313" key="6">
    <source>
        <dbReference type="Proteomes" id="UP000230390"/>
    </source>
</evidence>
<comment type="caution">
    <text evidence="5">The sequence shown here is derived from an EMBL/GenBank/DDBJ whole genome shotgun (WGS) entry which is preliminary data.</text>
</comment>
<dbReference type="Gene3D" id="2.60.40.10">
    <property type="entry name" value="Immunoglobulins"/>
    <property type="match status" value="1"/>
</dbReference>
<name>A0A2G8TEC6_9BURK</name>
<feature type="region of interest" description="Disordered" evidence="2">
    <location>
        <begin position="529"/>
        <end position="562"/>
    </location>
</feature>
<dbReference type="GO" id="GO:0005509">
    <property type="term" value="F:calcium ion binding"/>
    <property type="evidence" value="ECO:0007669"/>
    <property type="project" value="InterPro"/>
</dbReference>
<dbReference type="InterPro" id="IPR038255">
    <property type="entry name" value="PBS_linker_sf"/>
</dbReference>
<dbReference type="InterPro" id="IPR025282">
    <property type="entry name" value="DUF4214"/>
</dbReference>
<dbReference type="Gene3D" id="2.60.40.1220">
    <property type="match status" value="1"/>
</dbReference>
<dbReference type="Pfam" id="PF13946">
    <property type="entry name" value="DUF4214"/>
    <property type="match status" value="2"/>
</dbReference>
<protein>
    <recommendedName>
        <fullName evidence="7">DUF4214 domain-containing protein</fullName>
    </recommendedName>
</protein>
<dbReference type="InterPro" id="IPR013783">
    <property type="entry name" value="Ig-like_fold"/>
</dbReference>
<feature type="domain" description="DUF4214" evidence="4">
    <location>
        <begin position="8"/>
        <end position="61"/>
    </location>
</feature>
<dbReference type="SUPFAM" id="SSF51120">
    <property type="entry name" value="beta-Roll"/>
    <property type="match status" value="1"/>
</dbReference>
<feature type="domain" description="SbsA Ig-like" evidence="3">
    <location>
        <begin position="1195"/>
        <end position="1294"/>
    </location>
</feature>
<feature type="domain" description="DUF4214" evidence="4">
    <location>
        <begin position="102"/>
        <end position="166"/>
    </location>
</feature>
<accession>A0A2G8TEC6</accession>
<dbReference type="InterPro" id="IPR011049">
    <property type="entry name" value="Serralysin-like_metalloprot_C"/>
</dbReference>
<dbReference type="EMBL" id="PDOC01000007">
    <property type="protein sequence ID" value="PIL44416.1"/>
    <property type="molecule type" value="Genomic_DNA"/>
</dbReference>
<dbReference type="Proteomes" id="UP000230390">
    <property type="component" value="Unassembled WGS sequence"/>
</dbReference>
<evidence type="ECO:0000259" key="4">
    <source>
        <dbReference type="Pfam" id="PF13946"/>
    </source>
</evidence>
<dbReference type="Pfam" id="PF13205">
    <property type="entry name" value="Big_5"/>
    <property type="match status" value="1"/>
</dbReference>
<evidence type="ECO:0008006" key="7">
    <source>
        <dbReference type="Google" id="ProtNLM"/>
    </source>
</evidence>
<evidence type="ECO:0000256" key="1">
    <source>
        <dbReference type="ARBA" id="ARBA00022729"/>
    </source>
</evidence>
<sequence>MTTATSSSTSASFVAQLYAQFLRRPADAAGLNYWSSQIDSGKVNAAEVSAQFMAGDEFQHTIDPVVRLYFAAFGRSPDPTGLAYWVDAIHAGATVAQIGAVFAGAPEFRSLHGAVDDSAFLDLLYQQAFNRMPDPAGKAYFLDLMVHGVSRGDVVVNFSQAAEMTASLGATIKVVEQYLAVQQALPDAGELAAALASAGSAALFIKLYADDGYSGVAVPFLSRAGVVADGYVKGATVTMTYIDPVDGVTRTVSRVTDDHGKFDFGSQAGFGDLVQTGGIDISTGALVNGSFRAIAGSSVINPLTTLVHALTADGKHSAADAAALVKAKLGIDASVDLGSYDPIAVLGRPDSAAAAQATALKVQALLAQVNTAMGQIGAVLSGGGVAGVDAGANAAIEALAAMLDGAAGAGAVDLASAGTAAQLLKDAGAIAGASVAQAAVIAAIAADAGAAIANLNHAIADAAGATGGTAQSHLVAIASVQVAAEVIESGMASGAAAGNLAPSAAATAGVALEQAIKAGAALVGDVNGDGKADPVLPPAPAPQPQPQPQPNPTPGAVGVQLAPADDTGVSGDLITKNASVTLNLSAIDTGATVWLDKNSNGRYDANIDTIATVTGNSATVSASLAASANALSVYQQNVHGNVSTVSTVTVTRDSAAPSADLYTAVTQVQASTSDANYSTGDKITVHFSEAVNVVNFLAGSVAVSGGHLLGEDAVFAAVDAVGGYASLYTVTLGANSNMVAGDTLVFRTARITDKAGNAAIGDDSVTFTLPAVPDAIAPDAPMVSLTTDSGASSSDKLSTSAALAVSNPETDATVEYTLNGGSTWISQSAYTTATTADGSYTVQVRQTDVGGNHSLSSTALAIIKDTAGPVAADTAPVTQVQVSTTDGNYSAGDTITIHFSEPVSVFDIVNNGGTYANGHIVNGTGYSGWAANGAVGGYATSFTLTLGASSTVVAGDTISFASGTAIDKAGNSSASIIAFTLPAVTDSNSPDAPTISVTDSGLLGDSIVKDSTIVLSNKETGATVEYSLNNGAPWLDAAAYSTATAADGTYTVVVRQTDAASNASNKSSPLTFTKDATAAAAHATAPIASATGAYTAGHTITLKFDSAISVADFQLSAMALAANHTFGSGAGIVADDAVSGYATTFTITLGTAPTVVAGDELTYFFDKVIDIAGNKAPDYITVILPDISAPVFDAAGSTPADDSGTSALNSAITLHFGEALSADKSTLTEVLLKDSLGVTVMSTASISGNNVVITPAANLVLGNVYHVVWSGSAIKDAAGNAAAAVSDATTFNFTGAGGFTGTVVQVNALTSIQMDQATKVTVSDTATNLSGANFNAGNLAHYVTHAERVITLSEADFNTSNTIKLTVQGNSFAVDMGALGGNSDPLFADMADVLVDIQLQLIATLSGDYTNSTVTIVGNTLHLAASLGLATDATMALVVENTVNNNNVALISSALAAAVIKPINLVNQSEAPAILAFNEIDGRALSFDGYFVRGDSVATLTANLLDTTGLTGDVPTQNLVIDTAAHIMSSGSLIGDFISLANNNLAGVHITDIALNVANAAMVHTAVVHGRTDPVLYNDYKVNDTYANLLANASNAAVLSATDVDLDTTTITGAKTVAEMTALYALIDEVPGTHDQTLTYTLSDSAANLFDSNGALLTGVASLLQGAGDVTVTGTISLAQGAVLRSTANVALDTLVFSNLHFKLLDTYSNYINGSGVGPLVDQATIVEVSNAVTVAQGTNVVGLSSGAEVFSISDSASAILAGGATVTAAVDVTPTGALTVAQANSLQVLHASNGIIKTNHYDVNDRGSIVASLLADTGNGLKYADDITVTYISSGDMLSAATAQTVVNLTNSGKTTIGMIRDTAAALNTFVQAAPNAVDLSYQFMVRDSAANIVAAIGTNLDFITGKPVAQTGDNPDAYDHGAIYVKATGFATVAQASTMWAALSAPLGADNTYYAVQDTIANLNDVTMRLDAMHPLINSEVVEHVDYILVSDSAINFHNAENDGVIDGSSPLVLSEAGRFIVTGSIGDQVITGSAGQDYIEMGAGNDVVRGAGGTDYIYGDDAANAVGQGNDTLYGGAGNDFLYGGGNSNSFVGDILVGGAGADVMYGDSVTNTGITRGVDVFKYEGTTKSTLVTESGINSLTRDYIMDFQIGDSLDFTAFVNNRDASHFQFFENASFAGVATTGSAIQVRYAANQTVANYDLNGDGVANDGTIDGTVVYIDVSDNGTFDGVTDMHIVLVGSNINLTVGASGTLIVS</sequence>
<keyword evidence="1" id="KW-0732">Signal</keyword>
<evidence type="ECO:0000259" key="3">
    <source>
        <dbReference type="Pfam" id="PF13205"/>
    </source>
</evidence>
<keyword evidence="6" id="KW-1185">Reference proteome</keyword>
<feature type="compositionally biased region" description="Pro residues" evidence="2">
    <location>
        <begin position="535"/>
        <end position="553"/>
    </location>
</feature>
<dbReference type="InterPro" id="IPR001343">
    <property type="entry name" value="Hemolysn_Ca-bd"/>
</dbReference>
<dbReference type="RefSeq" id="WP_099788930.1">
    <property type="nucleotide sequence ID" value="NZ_JBHLYV010000022.1"/>
</dbReference>
<organism evidence="5 6">
    <name type="scientific">Massilia eurypsychrophila</name>
    <dbReference type="NCBI Taxonomy" id="1485217"/>
    <lineage>
        <taxon>Bacteria</taxon>
        <taxon>Pseudomonadati</taxon>
        <taxon>Pseudomonadota</taxon>
        <taxon>Betaproteobacteria</taxon>
        <taxon>Burkholderiales</taxon>
        <taxon>Oxalobacteraceae</taxon>
        <taxon>Telluria group</taxon>
        <taxon>Massilia</taxon>
    </lineage>
</organism>
<proteinExistence type="predicted"/>
<evidence type="ECO:0000313" key="5">
    <source>
        <dbReference type="EMBL" id="PIL44416.1"/>
    </source>
</evidence>
<dbReference type="Gene3D" id="2.150.10.10">
    <property type="entry name" value="Serralysin-like metalloprotease, C-terminal"/>
    <property type="match status" value="1"/>
</dbReference>
<gene>
    <name evidence="5" type="ORF">CR105_13195</name>
</gene>
<dbReference type="InterPro" id="IPR032812">
    <property type="entry name" value="SbsA_Ig"/>
</dbReference>
<evidence type="ECO:0000256" key="2">
    <source>
        <dbReference type="SAM" id="MobiDB-lite"/>
    </source>
</evidence>
<reference evidence="5 6" key="1">
    <citation type="submission" date="2017-10" db="EMBL/GenBank/DDBJ databases">
        <title>Massilia psychrophilum sp. nov., a novel purple-pigmented bacterium isolated from Tianshan glacier, Xinjiang Municipality, China.</title>
        <authorList>
            <person name="Wang H."/>
        </authorList>
    </citation>
    <scope>NUCLEOTIDE SEQUENCE [LARGE SCALE GENOMIC DNA]</scope>
    <source>
        <strain evidence="5 6">JCM 30074</strain>
    </source>
</reference>
<dbReference type="Pfam" id="PF00353">
    <property type="entry name" value="HemolysinCabind"/>
    <property type="match status" value="3"/>
</dbReference>